<keyword evidence="7" id="KW-1185">Reference proteome</keyword>
<evidence type="ECO:0000256" key="1">
    <source>
        <dbReference type="ARBA" id="ARBA00004370"/>
    </source>
</evidence>
<keyword evidence="3 5" id="KW-1133">Transmembrane helix</keyword>
<evidence type="ECO:0000256" key="4">
    <source>
        <dbReference type="ARBA" id="ARBA00023136"/>
    </source>
</evidence>
<organism evidence="6 7">
    <name type="scientific">Roseibium sediminicola</name>
    <dbReference type="NCBI Taxonomy" id="2933272"/>
    <lineage>
        <taxon>Bacteria</taxon>
        <taxon>Pseudomonadati</taxon>
        <taxon>Pseudomonadota</taxon>
        <taxon>Alphaproteobacteria</taxon>
        <taxon>Hyphomicrobiales</taxon>
        <taxon>Stappiaceae</taxon>
        <taxon>Roseibium</taxon>
    </lineage>
</organism>
<keyword evidence="4 5" id="KW-0472">Membrane</keyword>
<name>A0ABT0GYE3_9HYPH</name>
<evidence type="ECO:0000256" key="2">
    <source>
        <dbReference type="ARBA" id="ARBA00022692"/>
    </source>
</evidence>
<dbReference type="SUPFAM" id="SSF161084">
    <property type="entry name" value="MAPEG domain-like"/>
    <property type="match status" value="1"/>
</dbReference>
<dbReference type="EMBL" id="JALNMJ010000015">
    <property type="protein sequence ID" value="MCK7614351.1"/>
    <property type="molecule type" value="Genomic_DNA"/>
</dbReference>
<dbReference type="PANTHER" id="PTHR31004:SF1">
    <property type="entry name" value="TRANSMEMBRANE PROTEIN 79"/>
    <property type="match status" value="1"/>
</dbReference>
<gene>
    <name evidence="6" type="ORF">M0H32_19450</name>
</gene>
<feature type="transmembrane region" description="Helical" evidence="5">
    <location>
        <begin position="152"/>
        <end position="174"/>
    </location>
</feature>
<protein>
    <submittedName>
        <fullName evidence="6">MAPEG family protein</fullName>
    </submittedName>
</protein>
<dbReference type="PANTHER" id="PTHR31004">
    <property type="entry name" value="TRANSMEMBRANE PROTEIN 79"/>
    <property type="match status" value="1"/>
</dbReference>
<dbReference type="Proteomes" id="UP001431221">
    <property type="component" value="Unassembled WGS sequence"/>
</dbReference>
<dbReference type="InterPro" id="IPR023352">
    <property type="entry name" value="MAPEG-like_dom_sf"/>
</dbReference>
<dbReference type="RefSeq" id="WP_248156871.1">
    <property type="nucleotide sequence ID" value="NZ_JALNMJ010000015.1"/>
</dbReference>
<reference evidence="6" key="1">
    <citation type="submission" date="2022-04" db="EMBL/GenBank/DDBJ databases">
        <title>Roseibium sp. CAU 1639 isolated from mud.</title>
        <authorList>
            <person name="Kim W."/>
        </authorList>
    </citation>
    <scope>NUCLEOTIDE SEQUENCE</scope>
    <source>
        <strain evidence="6">CAU 1639</strain>
    </source>
</reference>
<dbReference type="Gene3D" id="1.20.120.550">
    <property type="entry name" value="Membrane associated eicosanoid/glutathione metabolism-like domain"/>
    <property type="match status" value="1"/>
</dbReference>
<feature type="transmembrane region" description="Helical" evidence="5">
    <location>
        <begin position="47"/>
        <end position="68"/>
    </location>
</feature>
<sequence>MPLSDKQTAVLKGMIAALLVCALALIAGALLLSETLLTEDTLAGRFLLPAKSGLAISLWLLAAIGVLARHRFFTPEDIDGSGLTEGTVTARRLQAVLQNTLEQTVLAVIAYGCFALLAPIQYLGALPAAALLFWIGRTLFWLGYGKGAGGRAFGFALTFYSTAMLLIATLVLAIL</sequence>
<evidence type="ECO:0000313" key="6">
    <source>
        <dbReference type="EMBL" id="MCK7614351.1"/>
    </source>
</evidence>
<feature type="transmembrane region" description="Helical" evidence="5">
    <location>
        <begin position="126"/>
        <end position="145"/>
    </location>
</feature>
<evidence type="ECO:0000256" key="3">
    <source>
        <dbReference type="ARBA" id="ARBA00022989"/>
    </source>
</evidence>
<comment type="caution">
    <text evidence="6">The sequence shown here is derived from an EMBL/GenBank/DDBJ whole genome shotgun (WGS) entry which is preliminary data.</text>
</comment>
<dbReference type="InterPro" id="IPR001129">
    <property type="entry name" value="Membr-assoc_MAPEG"/>
</dbReference>
<feature type="transmembrane region" description="Helical" evidence="5">
    <location>
        <begin position="101"/>
        <end position="120"/>
    </location>
</feature>
<evidence type="ECO:0000256" key="5">
    <source>
        <dbReference type="SAM" id="Phobius"/>
    </source>
</evidence>
<dbReference type="Pfam" id="PF01124">
    <property type="entry name" value="MAPEG"/>
    <property type="match status" value="1"/>
</dbReference>
<keyword evidence="2 5" id="KW-0812">Transmembrane</keyword>
<comment type="subcellular location">
    <subcellularLocation>
        <location evidence="1">Membrane</location>
    </subcellularLocation>
</comment>
<evidence type="ECO:0000313" key="7">
    <source>
        <dbReference type="Proteomes" id="UP001431221"/>
    </source>
</evidence>
<accession>A0ABT0GYE3</accession>
<proteinExistence type="predicted"/>